<dbReference type="InterPro" id="IPR052514">
    <property type="entry name" value="SAM-dependent_MTase"/>
</dbReference>
<name>A0ABW6ZFH7_9HYPH</name>
<evidence type="ECO:0000313" key="2">
    <source>
        <dbReference type="EMBL" id="MFG1251878.1"/>
    </source>
</evidence>
<dbReference type="EMBL" id="JBAFUR010000001">
    <property type="protein sequence ID" value="MFG1251878.1"/>
    <property type="molecule type" value="Genomic_DNA"/>
</dbReference>
<dbReference type="InterPro" id="IPR029063">
    <property type="entry name" value="SAM-dependent_MTases_sf"/>
</dbReference>
<dbReference type="NCBIfam" id="TIGR01444">
    <property type="entry name" value="fkbM_fam"/>
    <property type="match status" value="1"/>
</dbReference>
<accession>A0ABW6ZFH7</accession>
<sequence length="271" mass="29587">MDLSRKLHNSKAGLRAIMHFDNRWEVVATRLLFRGTGMITYRKNGMEFVIDHHGGDETGTRACLTSPMYRLLIPQMALKGPLTLVDIGSNGGGFPILLSDMGFALRKIVAVEMNPRVFARMQLNLVQNFDAELKLFNCAISGQAGTINADFGRGSTGESISGSLGHSSHGVRRHAAIEAITFDDLIGRSLSENEVVDLCKIDIEGSEYEIFASGSCSSLRRCRNLVIEIHAVAGKKPEQVVSAICDLGFAEIPRPAGGELDVYCFRNLQLS</sequence>
<dbReference type="Proteomes" id="UP001604043">
    <property type="component" value="Unassembled WGS sequence"/>
</dbReference>
<dbReference type="InterPro" id="IPR006342">
    <property type="entry name" value="FkbM_mtfrase"/>
</dbReference>
<comment type="caution">
    <text evidence="2">The sequence shown here is derived from an EMBL/GenBank/DDBJ whole genome shotgun (WGS) entry which is preliminary data.</text>
</comment>
<dbReference type="PANTHER" id="PTHR34203:SF15">
    <property type="entry name" value="SLL1173 PROTEIN"/>
    <property type="match status" value="1"/>
</dbReference>
<dbReference type="RefSeq" id="WP_029558394.1">
    <property type="nucleotide sequence ID" value="NZ_JAMJXC010000004.1"/>
</dbReference>
<dbReference type="GO" id="GO:0032259">
    <property type="term" value="P:methylation"/>
    <property type="evidence" value="ECO:0007669"/>
    <property type="project" value="UniProtKB-KW"/>
</dbReference>
<keyword evidence="2" id="KW-0808">Transferase</keyword>
<organism evidence="2 3">
    <name type="scientific">Xanthobacter aminoxidans</name>
    <dbReference type="NCBI Taxonomy" id="186280"/>
    <lineage>
        <taxon>Bacteria</taxon>
        <taxon>Pseudomonadati</taxon>
        <taxon>Pseudomonadota</taxon>
        <taxon>Alphaproteobacteria</taxon>
        <taxon>Hyphomicrobiales</taxon>
        <taxon>Xanthobacteraceae</taxon>
        <taxon>Xanthobacter</taxon>
    </lineage>
</organism>
<keyword evidence="3" id="KW-1185">Reference proteome</keyword>
<proteinExistence type="predicted"/>
<dbReference type="Gene3D" id="3.40.50.150">
    <property type="entry name" value="Vaccinia Virus protein VP39"/>
    <property type="match status" value="1"/>
</dbReference>
<dbReference type="GO" id="GO:0008168">
    <property type="term" value="F:methyltransferase activity"/>
    <property type="evidence" value="ECO:0007669"/>
    <property type="project" value="UniProtKB-KW"/>
</dbReference>
<reference evidence="2 3" key="1">
    <citation type="submission" date="2024-02" db="EMBL/GenBank/DDBJ databases">
        <title>Expansion and revision of Xanthobacter and proposal of Roseixanthobacter gen. nov.</title>
        <authorList>
            <person name="Soltysiak M.P.M."/>
            <person name="Jalihal A."/>
            <person name="Ory A."/>
            <person name="Chrisophersen C."/>
            <person name="Lee A.D."/>
            <person name="Boulton J."/>
            <person name="Springer M."/>
        </authorList>
    </citation>
    <scope>NUCLEOTIDE SEQUENCE [LARGE SCALE GENOMIC DNA]</scope>
    <source>
        <strain evidence="2 3">CB5</strain>
    </source>
</reference>
<dbReference type="PANTHER" id="PTHR34203">
    <property type="entry name" value="METHYLTRANSFERASE, FKBM FAMILY PROTEIN"/>
    <property type="match status" value="1"/>
</dbReference>
<keyword evidence="2" id="KW-0489">Methyltransferase</keyword>
<evidence type="ECO:0000259" key="1">
    <source>
        <dbReference type="Pfam" id="PF05050"/>
    </source>
</evidence>
<gene>
    <name evidence="2" type="ORF">V5F30_06675</name>
</gene>
<feature type="domain" description="Methyltransferase FkbM" evidence="1">
    <location>
        <begin position="102"/>
        <end position="249"/>
    </location>
</feature>
<dbReference type="SUPFAM" id="SSF53335">
    <property type="entry name" value="S-adenosyl-L-methionine-dependent methyltransferases"/>
    <property type="match status" value="1"/>
</dbReference>
<protein>
    <submittedName>
        <fullName evidence="2">FkbM family methyltransferase</fullName>
    </submittedName>
</protein>
<dbReference type="Pfam" id="PF05050">
    <property type="entry name" value="Methyltransf_21"/>
    <property type="match status" value="1"/>
</dbReference>
<evidence type="ECO:0000313" key="3">
    <source>
        <dbReference type="Proteomes" id="UP001604043"/>
    </source>
</evidence>